<reference evidence="5" key="2">
    <citation type="submission" date="2021-08" db="EMBL/GenBank/DDBJ databases">
        <authorList>
            <person name="Gostincar C."/>
            <person name="Sun X."/>
            <person name="Song Z."/>
            <person name="Gunde-Cimerman N."/>
        </authorList>
    </citation>
    <scope>NUCLEOTIDE SEQUENCE</scope>
    <source>
        <strain evidence="5">EXF-9911</strain>
    </source>
</reference>
<protein>
    <recommendedName>
        <fullName evidence="7">40S ribosomal protein S6</fullName>
    </recommendedName>
</protein>
<evidence type="ECO:0000256" key="4">
    <source>
        <dbReference type="SAM" id="MobiDB-lite"/>
    </source>
</evidence>
<dbReference type="InterPro" id="IPR001377">
    <property type="entry name" value="Ribosomal_eS6"/>
</dbReference>
<accession>A0A9P8EC68</accession>
<dbReference type="PROSITE" id="PS00578">
    <property type="entry name" value="RIBOSOMAL_S6E"/>
    <property type="match status" value="1"/>
</dbReference>
<dbReference type="EMBL" id="JAHFXF010000534">
    <property type="protein sequence ID" value="KAG9686069.1"/>
    <property type="molecule type" value="Genomic_DNA"/>
</dbReference>
<dbReference type="GO" id="GO:0003735">
    <property type="term" value="F:structural constituent of ribosome"/>
    <property type="evidence" value="ECO:0007669"/>
    <property type="project" value="InterPro"/>
</dbReference>
<evidence type="ECO:0000313" key="5">
    <source>
        <dbReference type="EMBL" id="KAG9686069.1"/>
    </source>
</evidence>
<dbReference type="InterPro" id="IPR018282">
    <property type="entry name" value="Ribosomal_eS6_CS"/>
</dbReference>
<evidence type="ECO:0000256" key="1">
    <source>
        <dbReference type="ARBA" id="ARBA00009312"/>
    </source>
</evidence>
<comment type="similarity">
    <text evidence="1">Belongs to the eukaryotic ribosomal protein eS6 family.</text>
</comment>
<comment type="caution">
    <text evidence="5">The sequence shown here is derived from an EMBL/GenBank/DDBJ whole genome shotgun (WGS) entry which is preliminary data.</text>
</comment>
<dbReference type="GO" id="GO:0005840">
    <property type="term" value="C:ribosome"/>
    <property type="evidence" value="ECO:0007669"/>
    <property type="project" value="UniProtKB-KW"/>
</dbReference>
<feature type="region of interest" description="Disordered" evidence="4">
    <location>
        <begin position="1"/>
        <end position="20"/>
    </location>
</feature>
<evidence type="ECO:0008006" key="7">
    <source>
        <dbReference type="Google" id="ProtNLM"/>
    </source>
</evidence>
<feature type="non-terminal residue" evidence="5">
    <location>
        <position position="108"/>
    </location>
</feature>
<dbReference type="AlphaFoldDB" id="A0A9P8EC68"/>
<gene>
    <name evidence="5" type="ORF">KCU76_g11261</name>
</gene>
<proteinExistence type="inferred from homology"/>
<dbReference type="OrthoDB" id="10260596at2759"/>
<organism evidence="5 6">
    <name type="scientific">Aureobasidium melanogenum</name>
    <name type="common">Aureobasidium pullulans var. melanogenum</name>
    <dbReference type="NCBI Taxonomy" id="46634"/>
    <lineage>
        <taxon>Eukaryota</taxon>
        <taxon>Fungi</taxon>
        <taxon>Dikarya</taxon>
        <taxon>Ascomycota</taxon>
        <taxon>Pezizomycotina</taxon>
        <taxon>Dothideomycetes</taxon>
        <taxon>Dothideomycetidae</taxon>
        <taxon>Dothideales</taxon>
        <taxon>Saccotheciaceae</taxon>
        <taxon>Aureobasidium</taxon>
    </lineage>
</organism>
<dbReference type="Proteomes" id="UP000779574">
    <property type="component" value="Unassembled WGS sequence"/>
</dbReference>
<dbReference type="Pfam" id="PF01092">
    <property type="entry name" value="Ribosomal_S6e"/>
    <property type="match status" value="1"/>
</dbReference>
<evidence type="ECO:0000256" key="3">
    <source>
        <dbReference type="ARBA" id="ARBA00023274"/>
    </source>
</evidence>
<dbReference type="GO" id="GO:1990904">
    <property type="term" value="C:ribonucleoprotein complex"/>
    <property type="evidence" value="ECO:0007669"/>
    <property type="project" value="UniProtKB-KW"/>
</dbReference>
<dbReference type="GO" id="GO:0006412">
    <property type="term" value="P:translation"/>
    <property type="evidence" value="ECO:0007669"/>
    <property type="project" value="InterPro"/>
</dbReference>
<dbReference type="PANTHER" id="PTHR11502">
    <property type="entry name" value="40S RIBOSOMAL PROTEIN S6"/>
    <property type="match status" value="1"/>
</dbReference>
<keyword evidence="2" id="KW-0689">Ribosomal protein</keyword>
<evidence type="ECO:0000313" key="6">
    <source>
        <dbReference type="Proteomes" id="UP000779574"/>
    </source>
</evidence>
<keyword evidence="3" id="KW-0687">Ribonucleoprotein</keyword>
<reference evidence="5" key="1">
    <citation type="journal article" date="2021" name="J Fungi (Basel)">
        <title>Virulence traits and population genomics of the black yeast Aureobasidium melanogenum.</title>
        <authorList>
            <person name="Cernosa A."/>
            <person name="Sun X."/>
            <person name="Gostincar C."/>
            <person name="Fang C."/>
            <person name="Gunde-Cimerman N."/>
            <person name="Song Z."/>
        </authorList>
    </citation>
    <scope>NUCLEOTIDE SEQUENCE</scope>
    <source>
        <strain evidence="5">EXF-9911</strain>
    </source>
</reference>
<dbReference type="SMART" id="SM01405">
    <property type="entry name" value="Ribosomal_S6e"/>
    <property type="match status" value="1"/>
</dbReference>
<evidence type="ECO:0000256" key="2">
    <source>
        <dbReference type="ARBA" id="ARBA00022980"/>
    </source>
</evidence>
<name>A0A9P8EC68_AURME</name>
<sequence>MQKISAAIQLNPQPSRLPHSLRQPERSVLTRFSATMKLNISYPANGSQKLIEVEDERRLRIFMDRRMGQEVQADSLGDEWKGYVLKITGGNDKQGFPMKQGVMHPTRV</sequence>